<organism evidence="2 3">
    <name type="scientific">Erythrobacter ani</name>
    <dbReference type="NCBI Taxonomy" id="2827235"/>
    <lineage>
        <taxon>Bacteria</taxon>
        <taxon>Pseudomonadati</taxon>
        <taxon>Pseudomonadota</taxon>
        <taxon>Alphaproteobacteria</taxon>
        <taxon>Sphingomonadales</taxon>
        <taxon>Erythrobacteraceae</taxon>
        <taxon>Erythrobacter/Porphyrobacter group</taxon>
        <taxon>Erythrobacter</taxon>
    </lineage>
</organism>
<dbReference type="EMBL" id="JAGSPB010000001">
    <property type="protein sequence ID" value="MBV7265329.1"/>
    <property type="molecule type" value="Genomic_DNA"/>
</dbReference>
<keyword evidence="3" id="KW-1185">Reference proteome</keyword>
<evidence type="ECO:0000313" key="2">
    <source>
        <dbReference type="EMBL" id="MBV7265329.1"/>
    </source>
</evidence>
<evidence type="ECO:0008006" key="4">
    <source>
        <dbReference type="Google" id="ProtNLM"/>
    </source>
</evidence>
<sequence length="310" mass="35245">MFGNHVLHLARFASVCLIGLAAAILLPGAASAQDGGWVIEPKARVETTAISAQTATRDEQIVVAGDALTFRIQGGADIKDDNTRFRLQADRIEVVRLGEGRSNSNRDRFTAQFDQELSDALDIQVRGRYYDDLITVESSDTDELQGSVRVSYQPSRAHRFQLRGSWRDREYANRRGPETFGEGPRVDAQYRHRLGRYHYITFDLRAESISSDDPRRGHSRESAKVAYTQPITRDLRVRPAIELLKTRFDDRLAPDGEQRADELIAPELEVMWWPGPWRVEGEAKYIFSNSNLPSRDREGYRLTLTVGYVF</sequence>
<accession>A0ABS6SL11</accession>
<proteinExistence type="predicted"/>
<comment type="caution">
    <text evidence="2">The sequence shown here is derived from an EMBL/GenBank/DDBJ whole genome shotgun (WGS) entry which is preliminary data.</text>
</comment>
<reference evidence="2 3" key="1">
    <citation type="submission" date="2021-04" db="EMBL/GenBank/DDBJ databases">
        <authorList>
            <person name="Pira H."/>
            <person name="Risdian C."/>
            <person name="Wink J."/>
        </authorList>
    </citation>
    <scope>NUCLEOTIDE SEQUENCE [LARGE SCALE GENOMIC DNA]</scope>
    <source>
        <strain evidence="2 3">WH131</strain>
    </source>
</reference>
<name>A0ABS6SL11_9SPHN</name>
<protein>
    <recommendedName>
        <fullName evidence="4">DUF481 domain-containing protein</fullName>
    </recommendedName>
</protein>
<keyword evidence="1" id="KW-0732">Signal</keyword>
<gene>
    <name evidence="2" type="ORF">KCG45_04000</name>
</gene>
<dbReference type="Proteomes" id="UP000699975">
    <property type="component" value="Unassembled WGS sequence"/>
</dbReference>
<dbReference type="RefSeq" id="WP_218315803.1">
    <property type="nucleotide sequence ID" value="NZ_JAGSPB010000001.1"/>
</dbReference>
<evidence type="ECO:0000313" key="3">
    <source>
        <dbReference type="Proteomes" id="UP000699975"/>
    </source>
</evidence>
<feature type="chain" id="PRO_5047409151" description="DUF481 domain-containing protein" evidence="1">
    <location>
        <begin position="33"/>
        <end position="310"/>
    </location>
</feature>
<feature type="signal peptide" evidence="1">
    <location>
        <begin position="1"/>
        <end position="32"/>
    </location>
</feature>
<evidence type="ECO:0000256" key="1">
    <source>
        <dbReference type="SAM" id="SignalP"/>
    </source>
</evidence>